<dbReference type="Proteomes" id="UP000315353">
    <property type="component" value="Unassembled WGS sequence"/>
</dbReference>
<accession>A0AB73B404</accession>
<dbReference type="AlphaFoldDB" id="A0AB73B404"/>
<protein>
    <submittedName>
        <fullName evidence="2">Uncharacterized protein</fullName>
    </submittedName>
</protein>
<comment type="caution">
    <text evidence="2">The sequence shown here is derived from an EMBL/GenBank/DDBJ whole genome shotgun (WGS) entry which is preliminary data.</text>
</comment>
<feature type="compositionally biased region" description="Polar residues" evidence="1">
    <location>
        <begin position="40"/>
        <end position="52"/>
    </location>
</feature>
<sequence>MGWFFPLQPDARLRCLEYTQRPENLIAKVSGPSIPRPSDTDSQVGVGSMEIS</sequence>
<name>A0AB73B404_CORFL</name>
<proteinExistence type="predicted"/>
<evidence type="ECO:0000313" key="2">
    <source>
        <dbReference type="EMBL" id="GEB96538.1"/>
    </source>
</evidence>
<gene>
    <name evidence="2" type="ORF">CFL01nite_00330</name>
</gene>
<reference evidence="2 3" key="1">
    <citation type="submission" date="2019-06" db="EMBL/GenBank/DDBJ databases">
        <title>Whole genome shotgun sequence of Corynebacterium flavescens NBRC 14136.</title>
        <authorList>
            <person name="Hosoyama A."/>
            <person name="Uohara A."/>
            <person name="Ohji S."/>
            <person name="Ichikawa N."/>
        </authorList>
    </citation>
    <scope>NUCLEOTIDE SEQUENCE [LARGE SCALE GENOMIC DNA]</scope>
    <source>
        <strain evidence="2 3">NBRC 14136</strain>
    </source>
</reference>
<evidence type="ECO:0000256" key="1">
    <source>
        <dbReference type="SAM" id="MobiDB-lite"/>
    </source>
</evidence>
<feature type="region of interest" description="Disordered" evidence="1">
    <location>
        <begin position="28"/>
        <end position="52"/>
    </location>
</feature>
<evidence type="ECO:0000313" key="3">
    <source>
        <dbReference type="Proteomes" id="UP000315353"/>
    </source>
</evidence>
<organism evidence="2 3">
    <name type="scientific">Corynebacterium flavescens</name>
    <dbReference type="NCBI Taxonomy" id="28028"/>
    <lineage>
        <taxon>Bacteria</taxon>
        <taxon>Bacillati</taxon>
        <taxon>Actinomycetota</taxon>
        <taxon>Actinomycetes</taxon>
        <taxon>Mycobacteriales</taxon>
        <taxon>Corynebacteriaceae</taxon>
        <taxon>Corynebacterium</taxon>
    </lineage>
</organism>
<dbReference type="EMBL" id="BJNB01000001">
    <property type="protein sequence ID" value="GEB96538.1"/>
    <property type="molecule type" value="Genomic_DNA"/>
</dbReference>